<comment type="caution">
    <text evidence="8">The sequence shown here is derived from an EMBL/GenBank/DDBJ whole genome shotgun (WGS) entry which is preliminary data.</text>
</comment>
<keyword evidence="4" id="KW-1133">Transmembrane helix</keyword>
<dbReference type="AlphaFoldDB" id="A0A8J4RS10"/>
<feature type="chain" id="PRO_5035180090" description="Malectin-like domain-containing protein" evidence="6">
    <location>
        <begin position="24"/>
        <end position="195"/>
    </location>
</feature>
<reference evidence="8" key="1">
    <citation type="submission" date="2020-03" db="EMBL/GenBank/DDBJ databases">
        <title>Castanea mollissima Vanexum genome sequencing.</title>
        <authorList>
            <person name="Staton M."/>
        </authorList>
    </citation>
    <scope>NUCLEOTIDE SEQUENCE</scope>
    <source>
        <tissue evidence="8">Leaf</tissue>
    </source>
</reference>
<feature type="signal peptide" evidence="6">
    <location>
        <begin position="1"/>
        <end position="23"/>
    </location>
</feature>
<evidence type="ECO:0000256" key="6">
    <source>
        <dbReference type="SAM" id="SignalP"/>
    </source>
</evidence>
<dbReference type="OrthoDB" id="2017114at2759"/>
<keyword evidence="5" id="KW-0472">Membrane</keyword>
<evidence type="ECO:0000256" key="5">
    <source>
        <dbReference type="ARBA" id="ARBA00023136"/>
    </source>
</evidence>
<evidence type="ECO:0000256" key="1">
    <source>
        <dbReference type="ARBA" id="ARBA00004167"/>
    </source>
</evidence>
<dbReference type="EMBL" id="JRKL02000359">
    <property type="protein sequence ID" value="KAF3972139.1"/>
    <property type="molecule type" value="Genomic_DNA"/>
</dbReference>
<protein>
    <recommendedName>
        <fullName evidence="7">Malectin-like domain-containing protein</fullName>
    </recommendedName>
</protein>
<dbReference type="GO" id="GO:0016020">
    <property type="term" value="C:membrane"/>
    <property type="evidence" value="ECO:0007669"/>
    <property type="project" value="UniProtKB-SubCell"/>
</dbReference>
<keyword evidence="3 6" id="KW-0732">Signal</keyword>
<comment type="subcellular location">
    <subcellularLocation>
        <location evidence="1">Membrane</location>
        <topology evidence="1">Single-pass membrane protein</topology>
    </subcellularLocation>
</comment>
<dbReference type="InterPro" id="IPR024788">
    <property type="entry name" value="Malectin-like_Carb-bd_dom"/>
</dbReference>
<sequence>MGRFKHFIAELLCGLALILLVHAQDQSDFVSLDCGFPENSSYTEWKTGVGYISDAGFIDSGINRQISTEFKGDLQQQLWSLRSFPEGIRNCYRIKIMQGANMWGTIKITNVSISFVKELIHVPSLNYIQLCLVNTQRGTPFISAIELRPLPNSTYVTTDGSLERLWRVDVGSESNIQYRLVIYLDLNKNMKDCFQ</sequence>
<name>A0A8J4RS10_9ROSI</name>
<dbReference type="Proteomes" id="UP000737018">
    <property type="component" value="Unassembled WGS sequence"/>
</dbReference>
<gene>
    <name evidence="8" type="ORF">CMV_004333</name>
</gene>
<proteinExistence type="predicted"/>
<evidence type="ECO:0000313" key="8">
    <source>
        <dbReference type="EMBL" id="KAF3972139.1"/>
    </source>
</evidence>
<feature type="domain" description="Malectin-like" evidence="7">
    <location>
        <begin position="96"/>
        <end position="178"/>
    </location>
</feature>
<keyword evidence="2" id="KW-0812">Transmembrane</keyword>
<organism evidence="8 9">
    <name type="scientific">Castanea mollissima</name>
    <name type="common">Chinese chestnut</name>
    <dbReference type="NCBI Taxonomy" id="60419"/>
    <lineage>
        <taxon>Eukaryota</taxon>
        <taxon>Viridiplantae</taxon>
        <taxon>Streptophyta</taxon>
        <taxon>Embryophyta</taxon>
        <taxon>Tracheophyta</taxon>
        <taxon>Spermatophyta</taxon>
        <taxon>Magnoliopsida</taxon>
        <taxon>eudicotyledons</taxon>
        <taxon>Gunneridae</taxon>
        <taxon>Pentapetalae</taxon>
        <taxon>rosids</taxon>
        <taxon>fabids</taxon>
        <taxon>Fagales</taxon>
        <taxon>Fagaceae</taxon>
        <taxon>Castanea</taxon>
    </lineage>
</organism>
<evidence type="ECO:0000256" key="2">
    <source>
        <dbReference type="ARBA" id="ARBA00022692"/>
    </source>
</evidence>
<evidence type="ECO:0000259" key="7">
    <source>
        <dbReference type="Pfam" id="PF12819"/>
    </source>
</evidence>
<accession>A0A8J4RS10</accession>
<evidence type="ECO:0000256" key="3">
    <source>
        <dbReference type="ARBA" id="ARBA00022729"/>
    </source>
</evidence>
<evidence type="ECO:0000313" key="9">
    <source>
        <dbReference type="Proteomes" id="UP000737018"/>
    </source>
</evidence>
<dbReference type="PANTHER" id="PTHR45631:SF202">
    <property type="entry name" value="SENESCENCE-INDUCED RECEPTOR-LIKE SERINE_THREONINE-PROTEIN KINASE"/>
    <property type="match status" value="1"/>
</dbReference>
<dbReference type="Pfam" id="PF12819">
    <property type="entry name" value="Malectin_like"/>
    <property type="match status" value="1"/>
</dbReference>
<evidence type="ECO:0000256" key="4">
    <source>
        <dbReference type="ARBA" id="ARBA00022989"/>
    </source>
</evidence>
<keyword evidence="9" id="KW-1185">Reference proteome</keyword>
<dbReference type="PANTHER" id="PTHR45631">
    <property type="entry name" value="OS07G0107800 PROTEIN-RELATED"/>
    <property type="match status" value="1"/>
</dbReference>